<keyword evidence="8" id="KW-0443">Lipid metabolism</keyword>
<dbReference type="SUPFAM" id="SSF56645">
    <property type="entry name" value="Acyl-CoA dehydrogenase NM domain-like"/>
    <property type="match status" value="1"/>
</dbReference>
<evidence type="ECO:0000256" key="4">
    <source>
        <dbReference type="ARBA" id="ARBA00022598"/>
    </source>
</evidence>
<dbReference type="GO" id="GO:0016627">
    <property type="term" value="F:oxidoreductase activity, acting on the CH-CH group of donors"/>
    <property type="evidence" value="ECO:0007669"/>
    <property type="project" value="InterPro"/>
</dbReference>
<dbReference type="InterPro" id="IPR006091">
    <property type="entry name" value="Acyl-CoA_Oxase/DH_mid-dom"/>
</dbReference>
<evidence type="ECO:0000256" key="1">
    <source>
        <dbReference type="ARBA" id="ARBA00001974"/>
    </source>
</evidence>
<keyword evidence="4" id="KW-0436">Ligase</keyword>
<dbReference type="InterPro" id="IPR045851">
    <property type="entry name" value="AMP-bd_C_sf"/>
</dbReference>
<dbReference type="PANTHER" id="PTHR22754">
    <property type="entry name" value="DISCO-INTERACTING PROTEIN 2 DIP2 -RELATED"/>
    <property type="match status" value="1"/>
</dbReference>
<dbReference type="RefSeq" id="WP_139649592.1">
    <property type="nucleotide sequence ID" value="NZ_BAAAZS010000067.1"/>
</dbReference>
<dbReference type="PANTHER" id="PTHR22754:SF32">
    <property type="entry name" value="DISCO-INTERACTING PROTEIN 2"/>
    <property type="match status" value="1"/>
</dbReference>
<evidence type="ECO:0000313" key="15">
    <source>
        <dbReference type="EMBL" id="TNM25753.1"/>
    </source>
</evidence>
<dbReference type="PROSITE" id="PS00455">
    <property type="entry name" value="AMP_BINDING"/>
    <property type="match status" value="1"/>
</dbReference>
<feature type="domain" description="Acyl-CoA oxidase/dehydrogenase middle" evidence="13">
    <location>
        <begin position="726"/>
        <end position="820"/>
    </location>
</feature>
<proteinExistence type="inferred from homology"/>
<evidence type="ECO:0000256" key="7">
    <source>
        <dbReference type="ARBA" id="ARBA00022832"/>
    </source>
</evidence>
<evidence type="ECO:0000259" key="14">
    <source>
        <dbReference type="Pfam" id="PF02771"/>
    </source>
</evidence>
<dbReference type="GO" id="GO:0016874">
    <property type="term" value="F:ligase activity"/>
    <property type="evidence" value="ECO:0007669"/>
    <property type="project" value="UniProtKB-KW"/>
</dbReference>
<keyword evidence="10" id="KW-1133">Transmembrane helix</keyword>
<keyword evidence="7" id="KW-0276">Fatty acid metabolism</keyword>
<organism evidence="15 16">
    <name type="scientific">Streptomyces sedi</name>
    <dbReference type="NCBI Taxonomy" id="555059"/>
    <lineage>
        <taxon>Bacteria</taxon>
        <taxon>Bacillati</taxon>
        <taxon>Actinomycetota</taxon>
        <taxon>Actinomycetes</taxon>
        <taxon>Kitasatosporales</taxon>
        <taxon>Streptomycetaceae</taxon>
        <taxon>Streptomyces</taxon>
    </lineage>
</organism>
<dbReference type="Gene3D" id="3.40.50.12780">
    <property type="entry name" value="N-terminal domain of ligase-like"/>
    <property type="match status" value="1"/>
</dbReference>
<dbReference type="InterPro" id="IPR009100">
    <property type="entry name" value="AcylCoA_DH/oxidase_NM_dom_sf"/>
</dbReference>
<comment type="similarity">
    <text evidence="2">Belongs to the ATP-dependent AMP-binding enzyme family.</text>
</comment>
<feature type="domain" description="Acyl-CoA dehydrogenase/oxidase N-terminal" evidence="14">
    <location>
        <begin position="618"/>
        <end position="720"/>
    </location>
</feature>
<evidence type="ECO:0000256" key="8">
    <source>
        <dbReference type="ARBA" id="ARBA00023098"/>
    </source>
</evidence>
<dbReference type="Gene3D" id="2.40.110.10">
    <property type="entry name" value="Butyryl-CoA Dehydrogenase, subunit A, domain 2"/>
    <property type="match status" value="1"/>
</dbReference>
<evidence type="ECO:0000256" key="3">
    <source>
        <dbReference type="ARBA" id="ARBA00009347"/>
    </source>
</evidence>
<keyword evidence="5" id="KW-0285">Flavoprotein</keyword>
<dbReference type="InterPro" id="IPR040097">
    <property type="entry name" value="FAAL/FAAC"/>
</dbReference>
<evidence type="ECO:0000256" key="9">
    <source>
        <dbReference type="SAM" id="MobiDB-lite"/>
    </source>
</evidence>
<evidence type="ECO:0000256" key="2">
    <source>
        <dbReference type="ARBA" id="ARBA00006432"/>
    </source>
</evidence>
<evidence type="ECO:0000259" key="13">
    <source>
        <dbReference type="Pfam" id="PF02770"/>
    </source>
</evidence>
<comment type="cofactor">
    <cofactor evidence="1">
        <name>FAD</name>
        <dbReference type="ChEBI" id="CHEBI:57692"/>
    </cofactor>
</comment>
<protein>
    <submittedName>
        <fullName evidence="15">AMP-binding protein</fullName>
    </submittedName>
</protein>
<keyword evidence="10" id="KW-0812">Transmembrane</keyword>
<gene>
    <name evidence="15" type="ORF">FH715_26020</name>
</gene>
<dbReference type="AlphaFoldDB" id="A0A5C4UR51"/>
<dbReference type="Gene3D" id="3.30.300.30">
    <property type="match status" value="1"/>
</dbReference>
<dbReference type="GO" id="GO:0070566">
    <property type="term" value="F:adenylyltransferase activity"/>
    <property type="evidence" value="ECO:0007669"/>
    <property type="project" value="TreeGrafter"/>
</dbReference>
<feature type="domain" description="Acyl-CoA dehydrogenase/oxidase C-terminal" evidence="11">
    <location>
        <begin position="835"/>
        <end position="983"/>
    </location>
</feature>
<dbReference type="Gene3D" id="1.20.140.10">
    <property type="entry name" value="Butyryl-CoA Dehydrogenase, subunit A, domain 3"/>
    <property type="match status" value="1"/>
</dbReference>
<feature type="domain" description="AMP-dependent synthetase/ligase" evidence="12">
    <location>
        <begin position="17"/>
        <end position="412"/>
    </location>
</feature>
<keyword evidence="10" id="KW-0472">Membrane</keyword>
<accession>A0A5C4UR51</accession>
<evidence type="ECO:0000256" key="10">
    <source>
        <dbReference type="SAM" id="Phobius"/>
    </source>
</evidence>
<dbReference type="InterPro" id="IPR037069">
    <property type="entry name" value="AcylCoA_DH/ox_N_sf"/>
</dbReference>
<sequence length="1187" mass="125997">MPQHVSDFHDLPHAVRAHAATRAADAAVVFVHDPDDPEGATRLAYGELDAWARAIAATLSARHPGGARVLLLFPPGAAFAAGFLGCLYAGMVAVPAPLPDGSRLERRRVAGIAEDSGAAAVLTVRDLLPVIADWLTESGNTRPGTVAVDTPDALADADAWREPHRRPGDIAVLQYTSGSTGAPKGVAVTHAAIAANIRHMRDAYRLDATTPLGGWLPTYHDMGLFGTLAPALFLGTSCTLLSPVSFLKRPQHWLRMIDRHGIAFSAAPNFAFDVCARRIKDSQLVGLDLSRWRWAANGSEPVQAATLRAFRDRFASYGLRADALAPSYGLAEATVFVSRSAGMRDLRVSAAALERHTLRPAAPGEPYREIVSCGRPTALETRIVEPGGTRPLPPGDVGELLLRGESVCAGYWRNDEETRRVFSPADTPGGRPWLRTGDLAAEYDDELYVTGRIKETLIVHGRNLYPQDIEHELRLHHPELGHAGAAFTVPAQRGAPANGGQAVPDDESLVVAHETGPGAARMDLDALAVALRRTAVREFGIGLAAVALLSPGSVPRTTSGKVRRGAMRELFLNGELRPLHTDAGWRRLGGPAARPRPAAGEPTPRRPLTVRGLETVLRTAARDENAPLHPAHAAALDRHDAFPEDACRLLDQAGLAHAYVPAAHGGDLDDYAHLVQLTRAVARHDLTVAVAHAKTFLGSVPVWVAGRPEQAARLAERVRAGAVVSWALTEHGHGSDLLSTGTTAEQHADQWRLTGEKWLINNASRADLITVLARTGPSAGPRDLTLFLVDRRTPHPDTLTPLPKEPTLGIRGADISGIALRGASVPDSAVVGRPGHGLDAVLRSLQLTRTLCGALSLGAADHALRLAFDYATSREIHGTTLSRVPPARRALGDAVAALLLAEAVTAVGARSAHELPEELSVTSCVVKALVPGLVQSTLGSLGELLGARGFLADLHEHGAFAKLERDHRIVEIFDGTTAVCRATLVGQFPWLARGWHRRRTDDAGLRAVTSPGAPTPLDPARLRIVSHRGASLTQALPALVARVTARAAAGQEPPELLRAAQALLAAAEAVHAELARHQPTAGPPPAWTHDAARRYELCFAGAACLALRDRHHDTEGHPDRDAEDDARDTGAVPGVLAADALWARAALSAARAGLGEPDTDPEAVERLAALWSDPAARHSLFAGPGSH</sequence>
<dbReference type="GO" id="GO:0006633">
    <property type="term" value="P:fatty acid biosynthetic process"/>
    <property type="evidence" value="ECO:0007669"/>
    <property type="project" value="TreeGrafter"/>
</dbReference>
<dbReference type="InterPro" id="IPR013786">
    <property type="entry name" value="AcylCoA_DH/ox_N"/>
</dbReference>
<dbReference type="Pfam" id="PF02770">
    <property type="entry name" value="Acyl-CoA_dh_M"/>
    <property type="match status" value="1"/>
</dbReference>
<reference evidence="15 16" key="1">
    <citation type="submission" date="2019-06" db="EMBL/GenBank/DDBJ databases">
        <title>Draft genome of Streptomyces sedi sp. JCM16909.</title>
        <authorList>
            <person name="Klykleung N."/>
            <person name="Tanasupawat S."/>
            <person name="Kudo T."/>
            <person name="Yuki M."/>
            <person name="Ohkuma M."/>
        </authorList>
    </citation>
    <scope>NUCLEOTIDE SEQUENCE [LARGE SCALE GENOMIC DNA]</scope>
    <source>
        <strain evidence="15 16">JCM 16909</strain>
    </source>
</reference>
<dbReference type="InterPro" id="IPR046373">
    <property type="entry name" value="Acyl-CoA_Oxase/DH_mid-dom_sf"/>
</dbReference>
<dbReference type="Proteomes" id="UP000311713">
    <property type="component" value="Unassembled WGS sequence"/>
</dbReference>
<feature type="region of interest" description="Disordered" evidence="9">
    <location>
        <begin position="582"/>
        <end position="607"/>
    </location>
</feature>
<dbReference type="CDD" id="cd00567">
    <property type="entry name" value="ACAD"/>
    <property type="match status" value="1"/>
</dbReference>
<dbReference type="Gene3D" id="1.10.540.10">
    <property type="entry name" value="Acyl-CoA dehydrogenase/oxidase, N-terminal domain"/>
    <property type="match status" value="1"/>
</dbReference>
<dbReference type="GO" id="GO:0005886">
    <property type="term" value="C:plasma membrane"/>
    <property type="evidence" value="ECO:0007669"/>
    <property type="project" value="TreeGrafter"/>
</dbReference>
<dbReference type="OrthoDB" id="3671040at2"/>
<dbReference type="SUPFAM" id="SSF47203">
    <property type="entry name" value="Acyl-CoA dehydrogenase C-terminal domain-like"/>
    <property type="match status" value="1"/>
</dbReference>
<feature type="compositionally biased region" description="Low complexity" evidence="9">
    <location>
        <begin position="586"/>
        <end position="602"/>
    </location>
</feature>
<keyword evidence="6" id="KW-0274">FAD</keyword>
<evidence type="ECO:0000259" key="11">
    <source>
        <dbReference type="Pfam" id="PF00441"/>
    </source>
</evidence>
<keyword evidence="16" id="KW-1185">Reference proteome</keyword>
<feature type="transmembrane region" description="Helical" evidence="10">
    <location>
        <begin position="69"/>
        <end position="94"/>
    </location>
</feature>
<name>A0A5C4UR51_9ACTN</name>
<dbReference type="EMBL" id="VDGT01000028">
    <property type="protein sequence ID" value="TNM25753.1"/>
    <property type="molecule type" value="Genomic_DNA"/>
</dbReference>
<dbReference type="Pfam" id="PF02771">
    <property type="entry name" value="Acyl-CoA_dh_N"/>
    <property type="match status" value="1"/>
</dbReference>
<dbReference type="GO" id="GO:0050660">
    <property type="term" value="F:flavin adenine dinucleotide binding"/>
    <property type="evidence" value="ECO:0007669"/>
    <property type="project" value="InterPro"/>
</dbReference>
<comment type="caution">
    <text evidence="15">The sequence shown here is derived from an EMBL/GenBank/DDBJ whole genome shotgun (WGS) entry which is preliminary data.</text>
</comment>
<evidence type="ECO:0000256" key="6">
    <source>
        <dbReference type="ARBA" id="ARBA00022827"/>
    </source>
</evidence>
<evidence type="ECO:0000313" key="16">
    <source>
        <dbReference type="Proteomes" id="UP000311713"/>
    </source>
</evidence>
<comment type="similarity">
    <text evidence="3">Belongs to the acyl-CoA dehydrogenase family.</text>
</comment>
<dbReference type="InterPro" id="IPR042099">
    <property type="entry name" value="ANL_N_sf"/>
</dbReference>
<evidence type="ECO:0000256" key="5">
    <source>
        <dbReference type="ARBA" id="ARBA00022630"/>
    </source>
</evidence>
<dbReference type="InterPro" id="IPR036250">
    <property type="entry name" value="AcylCo_DH-like_C"/>
</dbReference>
<dbReference type="FunFam" id="3.40.50.12780:FF:000013">
    <property type="entry name" value="Long-chain-fatty-acid--AMP ligase FadD32"/>
    <property type="match status" value="1"/>
</dbReference>
<dbReference type="Pfam" id="PF00441">
    <property type="entry name" value="Acyl-CoA_dh_1"/>
    <property type="match status" value="1"/>
</dbReference>
<dbReference type="InterPro" id="IPR009075">
    <property type="entry name" value="AcylCo_DH/oxidase_C"/>
</dbReference>
<dbReference type="Pfam" id="PF00501">
    <property type="entry name" value="AMP-binding"/>
    <property type="match status" value="1"/>
</dbReference>
<dbReference type="InterPro" id="IPR000873">
    <property type="entry name" value="AMP-dep_synth/lig_dom"/>
</dbReference>
<dbReference type="CDD" id="cd05931">
    <property type="entry name" value="FAAL"/>
    <property type="match status" value="1"/>
</dbReference>
<dbReference type="SUPFAM" id="SSF56801">
    <property type="entry name" value="Acetyl-CoA synthetase-like"/>
    <property type="match status" value="1"/>
</dbReference>
<dbReference type="InterPro" id="IPR020845">
    <property type="entry name" value="AMP-binding_CS"/>
</dbReference>
<evidence type="ECO:0000259" key="12">
    <source>
        <dbReference type="Pfam" id="PF00501"/>
    </source>
</evidence>
<dbReference type="GO" id="GO:0071766">
    <property type="term" value="P:Actinobacterium-type cell wall biogenesis"/>
    <property type="evidence" value="ECO:0007669"/>
    <property type="project" value="UniProtKB-ARBA"/>
</dbReference>